<dbReference type="GeneID" id="27677664"/>
<dbReference type="EMBL" id="JQFZ01000191">
    <property type="protein sequence ID" value="KGO55482.1"/>
    <property type="molecule type" value="Genomic_DNA"/>
</dbReference>
<dbReference type="RefSeq" id="XP_016597575.1">
    <property type="nucleotide sequence ID" value="XM_016742245.1"/>
</dbReference>
<dbReference type="HOGENOM" id="CLU_2638823_0_0_1"/>
<proteinExistence type="predicted"/>
<dbReference type="AlphaFoldDB" id="A0A0A2KWY5"/>
<evidence type="ECO:0000313" key="2">
    <source>
        <dbReference type="Proteomes" id="UP000030143"/>
    </source>
</evidence>
<accession>A0A0A2KWY5</accession>
<evidence type="ECO:0000313" key="1">
    <source>
        <dbReference type="EMBL" id="KGO55482.1"/>
    </source>
</evidence>
<protein>
    <submittedName>
        <fullName evidence="1">Uncharacterized protein</fullName>
    </submittedName>
</protein>
<dbReference type="VEuPathDB" id="FungiDB:PEXP_073120"/>
<sequence length="77" mass="9231">MLTRLRTRALARSNARWDILLEVTFIMHMVQDNLGRPHPRHTRIGNILLAMEQYMEEQHDERIASAIWDDTRDFELN</sequence>
<dbReference type="Proteomes" id="UP000030143">
    <property type="component" value="Unassembled WGS sequence"/>
</dbReference>
<name>A0A0A2KWY5_PENEN</name>
<gene>
    <name evidence="1" type="ORF">PEX2_049700</name>
</gene>
<comment type="caution">
    <text evidence="1">The sequence shown here is derived from an EMBL/GenBank/DDBJ whole genome shotgun (WGS) entry which is preliminary data.</text>
</comment>
<keyword evidence="2" id="KW-1185">Reference proteome</keyword>
<organism evidence="1 2">
    <name type="scientific">Penicillium expansum</name>
    <name type="common">Blue mold rot fungus</name>
    <dbReference type="NCBI Taxonomy" id="27334"/>
    <lineage>
        <taxon>Eukaryota</taxon>
        <taxon>Fungi</taxon>
        <taxon>Dikarya</taxon>
        <taxon>Ascomycota</taxon>
        <taxon>Pezizomycotina</taxon>
        <taxon>Eurotiomycetes</taxon>
        <taxon>Eurotiomycetidae</taxon>
        <taxon>Eurotiales</taxon>
        <taxon>Aspergillaceae</taxon>
        <taxon>Penicillium</taxon>
    </lineage>
</organism>
<reference evidence="1 2" key="1">
    <citation type="journal article" date="2015" name="Mol. Plant Microbe Interact.">
        <title>Genome, transcriptome, and functional analyses of Penicillium expansum provide new insights into secondary metabolism and pathogenicity.</title>
        <authorList>
            <person name="Ballester A.R."/>
            <person name="Marcet-Houben M."/>
            <person name="Levin E."/>
            <person name="Sela N."/>
            <person name="Selma-Lazaro C."/>
            <person name="Carmona L."/>
            <person name="Wisniewski M."/>
            <person name="Droby S."/>
            <person name="Gonzalez-Candelas L."/>
            <person name="Gabaldon T."/>
        </authorList>
    </citation>
    <scope>NUCLEOTIDE SEQUENCE [LARGE SCALE GENOMIC DNA]</scope>
    <source>
        <strain evidence="1 2">MD-8</strain>
    </source>
</reference>